<evidence type="ECO:0000259" key="1">
    <source>
        <dbReference type="Pfam" id="PF00248"/>
    </source>
</evidence>
<dbReference type="PANTHER" id="PTHR42686:SF1">
    <property type="entry name" value="GH17980P-RELATED"/>
    <property type="match status" value="1"/>
</dbReference>
<dbReference type="Pfam" id="PF00248">
    <property type="entry name" value="Aldo_ket_red"/>
    <property type="match status" value="1"/>
</dbReference>
<proteinExistence type="predicted"/>
<reference evidence="3" key="1">
    <citation type="submission" date="2014-09" db="EMBL/GenBank/DDBJ databases">
        <title>Vibrio variabilis JCM 19239. (C206) whole genome shotgun sequence.</title>
        <authorList>
            <person name="Sawabe T."/>
            <person name="Meirelles P."/>
            <person name="Nakanishi M."/>
            <person name="Sayaka M."/>
            <person name="Hattori M."/>
            <person name="Ohkuma M."/>
        </authorList>
    </citation>
    <scope>NUCLEOTIDE SEQUENCE [LARGE SCALE GENOMIC DNA]</scope>
    <source>
        <strain evidence="3">JCM 19239</strain>
    </source>
</reference>
<dbReference type="Gene3D" id="3.20.20.100">
    <property type="entry name" value="NADP-dependent oxidoreductase domain"/>
    <property type="match status" value="1"/>
</dbReference>
<dbReference type="InterPro" id="IPR036812">
    <property type="entry name" value="NAD(P)_OxRdtase_dom_sf"/>
</dbReference>
<feature type="domain" description="NADP-dependent oxidoreductase" evidence="1">
    <location>
        <begin position="2"/>
        <end position="244"/>
    </location>
</feature>
<dbReference type="InterPro" id="IPR023210">
    <property type="entry name" value="NADP_OxRdtase_dom"/>
</dbReference>
<evidence type="ECO:0000313" key="3">
    <source>
        <dbReference type="Proteomes" id="UP000029223"/>
    </source>
</evidence>
<dbReference type="InterPro" id="IPR020471">
    <property type="entry name" value="AKR"/>
</dbReference>
<comment type="caution">
    <text evidence="2">The sequence shown here is derived from an EMBL/GenBank/DDBJ whole genome shotgun (WGS) entry which is preliminary data.</text>
</comment>
<dbReference type="PANTHER" id="PTHR42686">
    <property type="entry name" value="GH17980P-RELATED"/>
    <property type="match status" value="1"/>
</dbReference>
<protein>
    <submittedName>
        <fullName evidence="2">Oxidoreductase</fullName>
    </submittedName>
</protein>
<gene>
    <name evidence="2" type="ORF">JCM19239_1877</name>
</gene>
<dbReference type="SUPFAM" id="SSF51430">
    <property type="entry name" value="NAD(P)-linked oxidoreductase"/>
    <property type="match status" value="1"/>
</dbReference>
<name>A0ABQ0J6L7_9VIBR</name>
<sequence length="266" mass="29829">MESGINYFDVAPYYGQTKAETALGAALQHHERSKYTIATKIGRYGDSFWDFSRDATLRSVEESLRRLKTETIDVIQCHDIDYGDMTQLRDEALPTLRELQSQGVVKHIGITGYDLSILEDIATQEHVDTVMAFCTYTIQDRRLGAVAKRLRDRGIGVLNASPLCMGLLTRNNIPSWHPSGTQVQETCREAAELCHHFGESIEKLALQFATYTANDHGIDTTVVGISNIEQLKINIENISSPINQPLLDRVQLIMEPILNTPLELNP</sequence>
<dbReference type="EMBL" id="BBMS01000004">
    <property type="protein sequence ID" value="GAL24423.1"/>
    <property type="molecule type" value="Genomic_DNA"/>
</dbReference>
<accession>A0ABQ0J6L7</accession>
<organism evidence="2 3">
    <name type="scientific">Vibrio variabilis</name>
    <dbReference type="NCBI Taxonomy" id="990271"/>
    <lineage>
        <taxon>Bacteria</taxon>
        <taxon>Pseudomonadati</taxon>
        <taxon>Pseudomonadota</taxon>
        <taxon>Gammaproteobacteria</taxon>
        <taxon>Vibrionales</taxon>
        <taxon>Vibrionaceae</taxon>
        <taxon>Vibrio</taxon>
    </lineage>
</organism>
<evidence type="ECO:0000313" key="2">
    <source>
        <dbReference type="EMBL" id="GAL24423.1"/>
    </source>
</evidence>
<dbReference type="Proteomes" id="UP000029223">
    <property type="component" value="Unassembled WGS sequence"/>
</dbReference>
<keyword evidence="3" id="KW-1185">Reference proteome</keyword>
<reference evidence="3" key="2">
    <citation type="submission" date="2014-09" db="EMBL/GenBank/DDBJ databases">
        <authorList>
            <consortium name="NBRP consortium"/>
            <person name="Sawabe T."/>
            <person name="Meirelles P."/>
            <person name="Nakanishi M."/>
            <person name="Sayaka M."/>
            <person name="Hattori M."/>
            <person name="Ohkuma M."/>
        </authorList>
    </citation>
    <scope>NUCLEOTIDE SEQUENCE [LARGE SCALE GENOMIC DNA]</scope>
    <source>
        <strain evidence="3">JCM 19239</strain>
    </source>
</reference>